<dbReference type="PANTHER" id="PTHR33231:SF1">
    <property type="entry name" value="30S RIBOSOMAL PROTEIN"/>
    <property type="match status" value="1"/>
</dbReference>
<evidence type="ECO:0000259" key="5">
    <source>
        <dbReference type="Pfam" id="PF16321"/>
    </source>
</evidence>
<keyword evidence="7" id="KW-1185">Reference proteome</keyword>
<dbReference type="NCBIfam" id="TIGR00741">
    <property type="entry name" value="yfiA"/>
    <property type="match status" value="1"/>
</dbReference>
<dbReference type="InterPro" id="IPR034694">
    <property type="entry name" value="HPF_long/plastid"/>
</dbReference>
<dbReference type="PANTHER" id="PTHR33231">
    <property type="entry name" value="30S RIBOSOMAL PROTEIN"/>
    <property type="match status" value="1"/>
</dbReference>
<evidence type="ECO:0000313" key="7">
    <source>
        <dbReference type="Proteomes" id="UP001429580"/>
    </source>
</evidence>
<keyword evidence="1 4" id="KW-0810">Translation regulation</keyword>
<dbReference type="InterPro" id="IPR003489">
    <property type="entry name" value="RHF/RaiA"/>
</dbReference>
<dbReference type="CDD" id="cd00552">
    <property type="entry name" value="RaiA"/>
    <property type="match status" value="1"/>
</dbReference>
<dbReference type="InterPro" id="IPR036567">
    <property type="entry name" value="RHF-like"/>
</dbReference>
<evidence type="ECO:0000256" key="4">
    <source>
        <dbReference type="HAMAP-Rule" id="MF_00839"/>
    </source>
</evidence>
<comment type="subcellular location">
    <subcellularLocation>
        <location evidence="4">Cytoplasm</location>
    </subcellularLocation>
</comment>
<evidence type="ECO:0000256" key="2">
    <source>
        <dbReference type="ARBA" id="ARBA00038695"/>
    </source>
</evidence>
<dbReference type="InterPro" id="IPR050574">
    <property type="entry name" value="HPF/YfiA_ribosome-assoc"/>
</dbReference>
<comment type="function">
    <text evidence="4">Required for dimerization of active 70S ribosomes into 100S ribosomes in stationary phase; 100S ribosomes are translationally inactive and sometimes present during exponential growth.</text>
</comment>
<comment type="subunit">
    <text evidence="2">Associates exclusively with 100S ribosomes, which are dimers of 70S ribosomes.</text>
</comment>
<organism evidence="6 7">
    <name type="scientific">Pseudochelatococcus lubricantis</name>
    <dbReference type="NCBI Taxonomy" id="1538102"/>
    <lineage>
        <taxon>Bacteria</taxon>
        <taxon>Pseudomonadati</taxon>
        <taxon>Pseudomonadota</taxon>
        <taxon>Alphaproteobacteria</taxon>
        <taxon>Hyphomicrobiales</taxon>
        <taxon>Chelatococcaceae</taxon>
        <taxon>Pseudochelatococcus</taxon>
    </lineage>
</organism>
<comment type="caution">
    <text evidence="6">The sequence shown here is derived from an EMBL/GenBank/DDBJ whole genome shotgun (WGS) entry which is preliminary data.</text>
</comment>
<sequence>MALRITGKNIDIGDALRGQIEARVSSAIAKYFDTGYSGHVVVEKEGNGFRTVGVLHLNTGLTLEATGAAPDAYAAFDHTADRFERRLRRHSRRLKERAQPGSADLAHLPLAEPEEARAYVIEAPQEEIEVDESFHPVIVAENIAALHRFSVSQAVVELDLTGAPVVVFRHAGSGRVNIVYRRHDGTIGWIDPPAGSQTQG</sequence>
<evidence type="ECO:0000256" key="1">
    <source>
        <dbReference type="ARBA" id="ARBA00022845"/>
    </source>
</evidence>
<dbReference type="InterPro" id="IPR038416">
    <property type="entry name" value="Ribosom_S30AE_C_sf"/>
</dbReference>
<dbReference type="HAMAP" id="MF_00839">
    <property type="entry name" value="HPF"/>
    <property type="match status" value="1"/>
</dbReference>
<dbReference type="Gene3D" id="3.30.160.100">
    <property type="entry name" value="Ribosome hibernation promotion factor-like"/>
    <property type="match status" value="1"/>
</dbReference>
<keyword evidence="4" id="KW-0963">Cytoplasm</keyword>
<accession>A0ABX0UYM1</accession>
<dbReference type="EMBL" id="JAASQI010000002">
    <property type="protein sequence ID" value="NIJ56985.1"/>
    <property type="molecule type" value="Genomic_DNA"/>
</dbReference>
<comment type="subunit">
    <text evidence="4">Interacts with 100S ribosomes.</text>
</comment>
<dbReference type="Pfam" id="PF02482">
    <property type="entry name" value="Ribosomal_S30AE"/>
    <property type="match status" value="1"/>
</dbReference>
<evidence type="ECO:0000256" key="3">
    <source>
        <dbReference type="ARBA" id="ARBA00041148"/>
    </source>
</evidence>
<dbReference type="RefSeq" id="WP_166949086.1">
    <property type="nucleotide sequence ID" value="NZ_JAASQI010000002.1"/>
</dbReference>
<dbReference type="Pfam" id="PF16321">
    <property type="entry name" value="Ribosom_S30AE_C"/>
    <property type="match status" value="1"/>
</dbReference>
<gene>
    <name evidence="4" type="primary">hpf</name>
    <name evidence="6" type="ORF">FHS82_000811</name>
</gene>
<evidence type="ECO:0000313" key="6">
    <source>
        <dbReference type="EMBL" id="NIJ56985.1"/>
    </source>
</evidence>
<dbReference type="InterPro" id="IPR032528">
    <property type="entry name" value="Ribosom_S30AE_C"/>
</dbReference>
<feature type="domain" description="Sigma 54 modulation/S30EA ribosomal protein C-terminal" evidence="5">
    <location>
        <begin position="135"/>
        <end position="188"/>
    </location>
</feature>
<reference evidence="6 7" key="1">
    <citation type="submission" date="2020-03" db="EMBL/GenBank/DDBJ databases">
        <title>Genomic Encyclopedia of Type Strains, Phase IV (KMG-IV): sequencing the most valuable type-strain genomes for metagenomic binning, comparative biology and taxonomic classification.</title>
        <authorList>
            <person name="Goeker M."/>
        </authorList>
    </citation>
    <scope>NUCLEOTIDE SEQUENCE [LARGE SCALE GENOMIC DNA]</scope>
    <source>
        <strain evidence="6 7">DSM 103870</strain>
    </source>
</reference>
<proteinExistence type="inferred from homology"/>
<dbReference type="SUPFAM" id="SSF69754">
    <property type="entry name" value="Ribosome binding protein Y (YfiA homologue)"/>
    <property type="match status" value="1"/>
</dbReference>
<dbReference type="Gene3D" id="3.30.505.50">
    <property type="entry name" value="Sigma 54 modulation/S30EA ribosomal protein, C-terminal domain"/>
    <property type="match status" value="1"/>
</dbReference>
<name>A0ABX0UYM1_9HYPH</name>
<comment type="similarity">
    <text evidence="4">Belongs to the HPF/YfiA ribosome-associated protein family. Long HPF subfamily.</text>
</comment>
<protein>
    <recommendedName>
        <fullName evidence="3 4">Ribosome hibernation promoting factor</fullName>
        <shortName evidence="4">HPF</shortName>
    </recommendedName>
</protein>
<dbReference type="Proteomes" id="UP001429580">
    <property type="component" value="Unassembled WGS sequence"/>
</dbReference>